<organism evidence="2 3">
    <name type="scientific">Muricomes intestini</name>
    <dbReference type="NCBI Taxonomy" id="1796634"/>
    <lineage>
        <taxon>Bacteria</taxon>
        <taxon>Bacillati</taxon>
        <taxon>Bacillota</taxon>
        <taxon>Clostridia</taxon>
        <taxon>Lachnospirales</taxon>
        <taxon>Lachnospiraceae</taxon>
        <taxon>Muricomes</taxon>
    </lineage>
</organism>
<keyword evidence="1" id="KW-1133">Transmembrane helix</keyword>
<dbReference type="RefSeq" id="WP_132379511.1">
    <property type="nucleotide sequence ID" value="NZ_DAIPCY010000006.1"/>
</dbReference>
<evidence type="ECO:0000256" key="1">
    <source>
        <dbReference type="SAM" id="Phobius"/>
    </source>
</evidence>
<comment type="caution">
    <text evidence="2">The sequence shown here is derived from an EMBL/GenBank/DDBJ whole genome shotgun (WGS) entry which is preliminary data.</text>
</comment>
<evidence type="ECO:0000313" key="3">
    <source>
        <dbReference type="Proteomes" id="UP000295726"/>
    </source>
</evidence>
<dbReference type="Proteomes" id="UP000295726">
    <property type="component" value="Unassembled WGS sequence"/>
</dbReference>
<keyword evidence="1" id="KW-0472">Membrane</keyword>
<keyword evidence="1" id="KW-0812">Transmembrane</keyword>
<keyword evidence="3" id="KW-1185">Reference proteome</keyword>
<feature type="transmembrane region" description="Helical" evidence="1">
    <location>
        <begin position="59"/>
        <end position="78"/>
    </location>
</feature>
<feature type="transmembrane region" description="Helical" evidence="1">
    <location>
        <begin position="20"/>
        <end position="39"/>
    </location>
</feature>
<proteinExistence type="predicted"/>
<dbReference type="PANTHER" id="PTHR37305">
    <property type="entry name" value="INTEGRAL MEMBRANE PROTEIN-RELATED"/>
    <property type="match status" value="1"/>
</dbReference>
<dbReference type="EMBL" id="SLZZ01000005">
    <property type="protein sequence ID" value="TCS80650.1"/>
    <property type="molecule type" value="Genomic_DNA"/>
</dbReference>
<feature type="transmembrane region" description="Helical" evidence="1">
    <location>
        <begin position="99"/>
        <end position="124"/>
    </location>
</feature>
<dbReference type="AlphaFoldDB" id="A0A4R3KC90"/>
<dbReference type="PANTHER" id="PTHR37305:SF1">
    <property type="entry name" value="MEMBRANE PROTEIN"/>
    <property type="match status" value="1"/>
</dbReference>
<feature type="transmembrane region" description="Helical" evidence="1">
    <location>
        <begin position="233"/>
        <end position="252"/>
    </location>
</feature>
<gene>
    <name evidence="2" type="ORF">EDD59_10527</name>
</gene>
<name>A0A4R3KC90_9FIRM</name>
<dbReference type="Pfam" id="PF12730">
    <property type="entry name" value="ABC2_membrane_4"/>
    <property type="match status" value="1"/>
</dbReference>
<reference evidence="2 3" key="1">
    <citation type="submission" date="2019-03" db="EMBL/GenBank/DDBJ databases">
        <title>Genomic Encyclopedia of Type Strains, Phase IV (KMG-IV): sequencing the most valuable type-strain genomes for metagenomic binning, comparative biology and taxonomic classification.</title>
        <authorList>
            <person name="Goeker M."/>
        </authorList>
    </citation>
    <scope>NUCLEOTIDE SEQUENCE [LARGE SCALE GENOMIC DNA]</scope>
    <source>
        <strain evidence="2 3">DSM 29489</strain>
    </source>
</reference>
<accession>A0A4R3KC90</accession>
<feature type="transmembrane region" description="Helical" evidence="1">
    <location>
        <begin position="144"/>
        <end position="166"/>
    </location>
</feature>
<dbReference type="OrthoDB" id="1707305at2"/>
<evidence type="ECO:0000313" key="2">
    <source>
        <dbReference type="EMBL" id="TCS80650.1"/>
    </source>
</evidence>
<feature type="transmembrane region" description="Helical" evidence="1">
    <location>
        <begin position="173"/>
        <end position="197"/>
    </location>
</feature>
<protein>
    <submittedName>
        <fullName evidence="2">ABC-type transport system involved in multi-copper enzyme maturation permease subunit</fullName>
    </submittedName>
</protein>
<sequence>MLNYIKSEFYRVFHGKEVYVITLTLSGLLLAMNLALFAFDRLTPNFPYAIVRFSMNTLTSSMSFLFIAALIIVGFLFSDEYKNGTMKNVFAFGISRKSFFTGKCIVCGTMALASMTVILAVYVGSTYLLLNEPESLPLEQLLKGIVSTLPAAFAALILAAALFCIFKKEGTAVLCWLGIIWGIPTACFFLGLKINWIGKVASWMPWNYLNHEVQVTWSDYQCLWNTAEGLTKSIIAGVIGMIVFYTAGVICLKRRDIA</sequence>